<name>A0A840UN89_9GAMM</name>
<organism evidence="2 3">
    <name type="scientific">Marinobacter oulmenensis</name>
    <dbReference type="NCBI Taxonomy" id="643747"/>
    <lineage>
        <taxon>Bacteria</taxon>
        <taxon>Pseudomonadati</taxon>
        <taxon>Pseudomonadota</taxon>
        <taxon>Gammaproteobacteria</taxon>
        <taxon>Pseudomonadales</taxon>
        <taxon>Marinobacteraceae</taxon>
        <taxon>Marinobacter</taxon>
    </lineage>
</organism>
<dbReference type="GO" id="GO:0047474">
    <property type="term" value="F:long-chain fatty acid--protein ligase activity"/>
    <property type="evidence" value="ECO:0007669"/>
    <property type="project" value="InterPro"/>
</dbReference>
<dbReference type="InterPro" id="IPR042099">
    <property type="entry name" value="ANL_N_sf"/>
</dbReference>
<dbReference type="GO" id="GO:0008218">
    <property type="term" value="P:bioluminescence"/>
    <property type="evidence" value="ECO:0007669"/>
    <property type="project" value="InterPro"/>
</dbReference>
<accession>A0A840UN89</accession>
<keyword evidence="3" id="KW-1185">Reference proteome</keyword>
<reference evidence="2 3" key="1">
    <citation type="submission" date="2020-08" db="EMBL/GenBank/DDBJ databases">
        <title>Genomic Encyclopedia of Type Strains, Phase IV (KMG-IV): sequencing the most valuable type-strain genomes for metagenomic binning, comparative biology and taxonomic classification.</title>
        <authorList>
            <person name="Goeker M."/>
        </authorList>
    </citation>
    <scope>NUCLEOTIDE SEQUENCE [LARGE SCALE GENOMIC DNA]</scope>
    <source>
        <strain evidence="2 3">DSM 22359</strain>
    </source>
</reference>
<proteinExistence type="predicted"/>
<gene>
    <name evidence="2" type="ORF">HNR38_003053</name>
</gene>
<evidence type="ECO:0000313" key="2">
    <source>
        <dbReference type="EMBL" id="MBB5322546.1"/>
    </source>
</evidence>
<dbReference type="Pfam" id="PF04443">
    <property type="entry name" value="LuxE"/>
    <property type="match status" value="1"/>
</dbReference>
<evidence type="ECO:0000313" key="3">
    <source>
        <dbReference type="Proteomes" id="UP000591735"/>
    </source>
</evidence>
<dbReference type="EMBL" id="JACHFE010000009">
    <property type="protein sequence ID" value="MBB5322546.1"/>
    <property type="molecule type" value="Genomic_DNA"/>
</dbReference>
<dbReference type="Gene3D" id="3.40.50.12780">
    <property type="entry name" value="N-terminal domain of ligase-like"/>
    <property type="match status" value="1"/>
</dbReference>
<comment type="caution">
    <text evidence="2">The sequence shown here is derived from an EMBL/GenBank/DDBJ whole genome shotgun (WGS) entry which is preliminary data.</text>
</comment>
<feature type="domain" description="Acyl-protein synthetase LuxE" evidence="1">
    <location>
        <begin position="19"/>
        <end position="366"/>
    </location>
</feature>
<dbReference type="InterPro" id="IPR007534">
    <property type="entry name" value="LuxE"/>
</dbReference>
<dbReference type="Proteomes" id="UP000591735">
    <property type="component" value="Unassembled WGS sequence"/>
</dbReference>
<protein>
    <recommendedName>
        <fullName evidence="1">Acyl-protein synthetase LuxE domain-containing protein</fullName>
    </recommendedName>
</protein>
<evidence type="ECO:0000259" key="1">
    <source>
        <dbReference type="Pfam" id="PF04443"/>
    </source>
</evidence>
<dbReference type="AlphaFoldDB" id="A0A840UN89"/>
<sequence>MSDTTFEDGETFDRGLEALWSADPYVLSQADKQALIIPLLSWLDRHHRSACPEYERVARQGFDSEPASGLEDLPYLAVRLFKLLSLKSVDDGEIFKTLQSSGTTGQSPARVFLDRRTSQLQSKGLVKILQGVVGKARLPMLIVDSPAVLKDRSLYTARGAGIQGLSFFGRDHTYALDETMQPDWEAIDGFLEKYAGQPVLVFGFTYIVWLHLILALEAEGRSLGLAEGVLLHSGGWKKLEDQKVGHDEFRNRTQRSLGVQQVTNFYGMAEQVGSIFVECEQGHLHAPVFADVVVRSTEGLGPLPVGQPGLLQVLSVLPFSYPGHSLLTEDRGVLLGEDDCPCGRKGRYFQVLGRLPRAEVRGCSDTHQGGL</sequence>
<dbReference type="RefSeq" id="WP_221275853.1">
    <property type="nucleotide sequence ID" value="NZ_JACHFE010000009.1"/>
</dbReference>